<sequence length="170" mass="19405">MRLMRSDNLQVRKGRFLLVILAVLFVVFVSDRAVATQIHSEPEGLYAHQLAHLFFVFSMGILVYWLRQMELIRHRGWRYIRHASLLFMLWNLDAMLVHHLDGTEGFATVQGIEGWEGAIRIESASPLLALVYYVAKLDHLLCVPAIVFWFLGLRALLADLKSVEKGGDAS</sequence>
<dbReference type="STRING" id="39841.SAMN05660836_00293"/>
<organism evidence="2 3">
    <name type="scientific">Thermodesulforhabdus norvegica</name>
    <dbReference type="NCBI Taxonomy" id="39841"/>
    <lineage>
        <taxon>Bacteria</taxon>
        <taxon>Pseudomonadati</taxon>
        <taxon>Thermodesulfobacteriota</taxon>
        <taxon>Syntrophobacteria</taxon>
        <taxon>Syntrophobacterales</taxon>
        <taxon>Thermodesulforhabdaceae</taxon>
        <taxon>Thermodesulforhabdus</taxon>
    </lineage>
</organism>
<evidence type="ECO:0000256" key="1">
    <source>
        <dbReference type="SAM" id="Phobius"/>
    </source>
</evidence>
<dbReference type="Proteomes" id="UP000199611">
    <property type="component" value="Unassembled WGS sequence"/>
</dbReference>
<feature type="transmembrane region" description="Helical" evidence="1">
    <location>
        <begin position="45"/>
        <end position="67"/>
    </location>
</feature>
<reference evidence="2 3" key="1">
    <citation type="submission" date="2016-10" db="EMBL/GenBank/DDBJ databases">
        <authorList>
            <person name="de Groot N.N."/>
        </authorList>
    </citation>
    <scope>NUCLEOTIDE SEQUENCE [LARGE SCALE GENOMIC DNA]</scope>
    <source>
        <strain evidence="2 3">DSM 9990</strain>
    </source>
</reference>
<evidence type="ECO:0000313" key="2">
    <source>
        <dbReference type="EMBL" id="SFM45031.1"/>
    </source>
</evidence>
<name>A0A1I4QYF0_9BACT</name>
<keyword evidence="1" id="KW-0472">Membrane</keyword>
<keyword evidence="1" id="KW-0812">Transmembrane</keyword>
<evidence type="ECO:0000313" key="3">
    <source>
        <dbReference type="Proteomes" id="UP000199611"/>
    </source>
</evidence>
<accession>A0A1I4QYF0</accession>
<keyword evidence="3" id="KW-1185">Reference proteome</keyword>
<feature type="transmembrane region" description="Helical" evidence="1">
    <location>
        <begin position="130"/>
        <end position="151"/>
    </location>
</feature>
<keyword evidence="1" id="KW-1133">Transmembrane helix</keyword>
<proteinExistence type="predicted"/>
<dbReference type="AlphaFoldDB" id="A0A1I4QYF0"/>
<dbReference type="EMBL" id="FOUU01000001">
    <property type="protein sequence ID" value="SFM45031.1"/>
    <property type="molecule type" value="Genomic_DNA"/>
</dbReference>
<protein>
    <submittedName>
        <fullName evidence="2">Uncharacterized protein</fullName>
    </submittedName>
</protein>
<gene>
    <name evidence="2" type="ORF">SAMN05660836_00293</name>
</gene>